<dbReference type="RefSeq" id="WP_091974629.1">
    <property type="nucleotide sequence ID" value="NZ_CAUWDX010000013.1"/>
</dbReference>
<dbReference type="Pfam" id="PF01022">
    <property type="entry name" value="HTH_5"/>
    <property type="match status" value="1"/>
</dbReference>
<dbReference type="InterPro" id="IPR001845">
    <property type="entry name" value="HTH_ArsR_DNA-bd_dom"/>
</dbReference>
<dbReference type="AlphaFoldDB" id="A0A1H8GCW5"/>
<dbReference type="CDD" id="cd00090">
    <property type="entry name" value="HTH_ARSR"/>
    <property type="match status" value="1"/>
</dbReference>
<sequence>MNEINSETYVSPEQYEIYANILKVIAHPVRLCIVKELIENGGCNVSTIYSALGIPQSTVSQHLAKLRTAGLVTGDRRGNEIIYTVESEEANRVINCMIKSTQKANEDNSVRVNKNYSL</sequence>
<dbReference type="GO" id="GO:0003677">
    <property type="term" value="F:DNA binding"/>
    <property type="evidence" value="ECO:0007669"/>
    <property type="project" value="UniProtKB-KW"/>
</dbReference>
<dbReference type="SUPFAM" id="SSF46785">
    <property type="entry name" value="Winged helix' DNA-binding domain"/>
    <property type="match status" value="1"/>
</dbReference>
<dbReference type="Proteomes" id="UP000199512">
    <property type="component" value="Unassembled WGS sequence"/>
</dbReference>
<evidence type="ECO:0000313" key="5">
    <source>
        <dbReference type="EMBL" id="SEN41823.1"/>
    </source>
</evidence>
<feature type="domain" description="HTH arsR-type" evidence="4">
    <location>
        <begin position="10"/>
        <end position="105"/>
    </location>
</feature>
<dbReference type="PROSITE" id="PS50987">
    <property type="entry name" value="HTH_ARSR_2"/>
    <property type="match status" value="1"/>
</dbReference>
<dbReference type="GO" id="GO:0003700">
    <property type="term" value="F:DNA-binding transcription factor activity"/>
    <property type="evidence" value="ECO:0007669"/>
    <property type="project" value="InterPro"/>
</dbReference>
<dbReference type="InterPro" id="IPR036390">
    <property type="entry name" value="WH_DNA-bd_sf"/>
</dbReference>
<protein>
    <submittedName>
        <fullName evidence="5">DNA-binding transcriptional regulator, ArsR family</fullName>
    </submittedName>
</protein>
<keyword evidence="2 5" id="KW-0238">DNA-binding</keyword>
<dbReference type="PANTHER" id="PTHR43132:SF2">
    <property type="entry name" value="ARSENICAL RESISTANCE OPERON REPRESSOR ARSR-RELATED"/>
    <property type="match status" value="1"/>
</dbReference>
<dbReference type="OrthoDB" id="9802016at2"/>
<evidence type="ECO:0000313" key="6">
    <source>
        <dbReference type="Proteomes" id="UP000199512"/>
    </source>
</evidence>
<dbReference type="InterPro" id="IPR051011">
    <property type="entry name" value="Metal_resp_trans_reg"/>
</dbReference>
<evidence type="ECO:0000256" key="1">
    <source>
        <dbReference type="ARBA" id="ARBA00023015"/>
    </source>
</evidence>
<dbReference type="Gene3D" id="1.10.10.10">
    <property type="entry name" value="Winged helix-like DNA-binding domain superfamily/Winged helix DNA-binding domain"/>
    <property type="match status" value="1"/>
</dbReference>
<dbReference type="SMART" id="SM00418">
    <property type="entry name" value="HTH_ARSR"/>
    <property type="match status" value="1"/>
</dbReference>
<organism evidence="5 6">
    <name type="scientific">Peptostreptococcus russellii</name>
    <dbReference type="NCBI Taxonomy" id="215200"/>
    <lineage>
        <taxon>Bacteria</taxon>
        <taxon>Bacillati</taxon>
        <taxon>Bacillota</taxon>
        <taxon>Clostridia</taxon>
        <taxon>Peptostreptococcales</taxon>
        <taxon>Peptostreptococcaceae</taxon>
        <taxon>Peptostreptococcus</taxon>
    </lineage>
</organism>
<dbReference type="STRING" id="215200.SAMN05216454_103158"/>
<dbReference type="EMBL" id="FODF01000003">
    <property type="protein sequence ID" value="SEN41823.1"/>
    <property type="molecule type" value="Genomic_DNA"/>
</dbReference>
<dbReference type="InterPro" id="IPR011991">
    <property type="entry name" value="ArsR-like_HTH"/>
</dbReference>
<dbReference type="PANTHER" id="PTHR43132">
    <property type="entry name" value="ARSENICAL RESISTANCE OPERON REPRESSOR ARSR-RELATED"/>
    <property type="match status" value="1"/>
</dbReference>
<keyword evidence="6" id="KW-1185">Reference proteome</keyword>
<reference evidence="5 6" key="1">
    <citation type="submission" date="2016-10" db="EMBL/GenBank/DDBJ databases">
        <authorList>
            <person name="de Groot N.N."/>
        </authorList>
    </citation>
    <scope>NUCLEOTIDE SEQUENCE [LARGE SCALE GENOMIC DNA]</scope>
    <source>
        <strain evidence="5 6">Calf135</strain>
    </source>
</reference>
<dbReference type="PRINTS" id="PR00778">
    <property type="entry name" value="HTHARSR"/>
</dbReference>
<proteinExistence type="predicted"/>
<keyword evidence="1" id="KW-0805">Transcription regulation</keyword>
<accession>A0A1H8GCW5</accession>
<evidence type="ECO:0000256" key="3">
    <source>
        <dbReference type="ARBA" id="ARBA00023163"/>
    </source>
</evidence>
<evidence type="ECO:0000259" key="4">
    <source>
        <dbReference type="PROSITE" id="PS50987"/>
    </source>
</evidence>
<dbReference type="NCBIfam" id="NF033788">
    <property type="entry name" value="HTH_metalloreg"/>
    <property type="match status" value="1"/>
</dbReference>
<evidence type="ECO:0000256" key="2">
    <source>
        <dbReference type="ARBA" id="ARBA00023125"/>
    </source>
</evidence>
<dbReference type="InterPro" id="IPR036388">
    <property type="entry name" value="WH-like_DNA-bd_sf"/>
</dbReference>
<gene>
    <name evidence="5" type="ORF">SAMN05216454_103158</name>
</gene>
<name>A0A1H8GCW5_9FIRM</name>
<keyword evidence="3" id="KW-0804">Transcription</keyword>